<dbReference type="GO" id="GO:0004069">
    <property type="term" value="F:L-aspartate:2-oxoglutarate aminotransferase activity"/>
    <property type="evidence" value="ECO:0007669"/>
    <property type="project" value="UniProtKB-EC"/>
</dbReference>
<comment type="similarity">
    <text evidence="2">Belongs to the class-I pyridoxal-phosphate-dependent aminotransferase family.</text>
</comment>
<keyword evidence="6" id="KW-0663">Pyridoxal phosphate</keyword>
<dbReference type="EMBL" id="JAGMUV010000011">
    <property type="protein sequence ID" value="KAH7141053.1"/>
    <property type="molecule type" value="Genomic_DNA"/>
</dbReference>
<dbReference type="InterPro" id="IPR000796">
    <property type="entry name" value="Asp_trans"/>
</dbReference>
<dbReference type="FunFam" id="3.40.640.10:FF:000066">
    <property type="entry name" value="Aspartate aminotransferase"/>
    <property type="match status" value="1"/>
</dbReference>
<keyword evidence="5 7" id="KW-0808">Transferase</keyword>
<dbReference type="InterPro" id="IPR015422">
    <property type="entry name" value="PyrdxlP-dep_Trfase_small"/>
</dbReference>
<evidence type="ECO:0000256" key="7">
    <source>
        <dbReference type="RuleBase" id="RU000480"/>
    </source>
</evidence>
<dbReference type="GO" id="GO:0005829">
    <property type="term" value="C:cytosol"/>
    <property type="evidence" value="ECO:0007669"/>
    <property type="project" value="TreeGrafter"/>
</dbReference>
<dbReference type="GO" id="GO:0030170">
    <property type="term" value="F:pyridoxal phosphate binding"/>
    <property type="evidence" value="ECO:0007669"/>
    <property type="project" value="InterPro"/>
</dbReference>
<protein>
    <recommendedName>
        <fullName evidence="7">Aspartate aminotransferase</fullName>
        <ecNumber evidence="7">2.6.1.1</ecNumber>
    </recommendedName>
</protein>
<dbReference type="InterPro" id="IPR004839">
    <property type="entry name" value="Aminotransferase_I/II_large"/>
</dbReference>
<evidence type="ECO:0000256" key="1">
    <source>
        <dbReference type="ARBA" id="ARBA00001933"/>
    </source>
</evidence>
<accession>A0A9P9EP88</accession>
<evidence type="ECO:0000313" key="9">
    <source>
        <dbReference type="EMBL" id="KAH7141053.1"/>
    </source>
</evidence>
<organism evidence="9 10">
    <name type="scientific">Dactylonectria macrodidyma</name>
    <dbReference type="NCBI Taxonomy" id="307937"/>
    <lineage>
        <taxon>Eukaryota</taxon>
        <taxon>Fungi</taxon>
        <taxon>Dikarya</taxon>
        <taxon>Ascomycota</taxon>
        <taxon>Pezizomycotina</taxon>
        <taxon>Sordariomycetes</taxon>
        <taxon>Hypocreomycetidae</taxon>
        <taxon>Hypocreales</taxon>
        <taxon>Nectriaceae</taxon>
        <taxon>Dactylonectria</taxon>
    </lineage>
</organism>
<dbReference type="Proteomes" id="UP000738349">
    <property type="component" value="Unassembled WGS sequence"/>
</dbReference>
<evidence type="ECO:0000259" key="8">
    <source>
        <dbReference type="Pfam" id="PF00155"/>
    </source>
</evidence>
<dbReference type="Pfam" id="PF00155">
    <property type="entry name" value="Aminotran_1_2"/>
    <property type="match status" value="1"/>
</dbReference>
<comment type="subunit">
    <text evidence="3 7">Homodimer.</text>
</comment>
<comment type="catalytic activity">
    <reaction evidence="7">
        <text>L-aspartate + 2-oxoglutarate = oxaloacetate + L-glutamate</text>
        <dbReference type="Rhea" id="RHEA:21824"/>
        <dbReference type="ChEBI" id="CHEBI:16452"/>
        <dbReference type="ChEBI" id="CHEBI:16810"/>
        <dbReference type="ChEBI" id="CHEBI:29985"/>
        <dbReference type="ChEBI" id="CHEBI:29991"/>
        <dbReference type="EC" id="2.6.1.1"/>
    </reaction>
</comment>
<sequence length="422" mass="46871">MPSVDTPTRPSSLFSGFEPTPLDGPFALDAAYRKDMHKEKVNLGIGAYRDDQGKPWVLSAVKEAKNRLASKPWSHEYLPPQGDDNFLRSAKAVLFGRSLTCSDGSAMATVQTVSGTGANSLVARFAGRYIKPGSIWLPNPTWINHFKIWSENAPVVRQRQYPYYNPATLAFDFEGMAATLRREAVAGDAVLLHACAHNPTGLDPTREQWREIGALCQEKQLFVIFDVAYQGFASGDLDKDAWSVRHFLTIRDLEFAACQSFSKNFGLYGERLGVLHVVTSREGETSTAAPAVRSRLIALQRPDISTTPRFGSDVSGLVLSSSDLYSMWLDDLRQMTDRLKGMRLALYTELNQLGTPGDWTHLVKQTGMFCYTGLSKKHTDILQSQYHIYMLDTGRLSVCGLTSGNVKYVALSIHETLLWVSS</sequence>
<feature type="domain" description="Aminotransferase class I/classII large" evidence="8">
    <location>
        <begin position="39"/>
        <end position="410"/>
    </location>
</feature>
<dbReference type="Gene3D" id="3.90.1150.10">
    <property type="entry name" value="Aspartate Aminotransferase, domain 1"/>
    <property type="match status" value="1"/>
</dbReference>
<dbReference type="InterPro" id="IPR004838">
    <property type="entry name" value="NHTrfase_class1_PyrdxlP-BS"/>
</dbReference>
<name>A0A9P9EP88_9HYPO</name>
<evidence type="ECO:0000256" key="5">
    <source>
        <dbReference type="ARBA" id="ARBA00022679"/>
    </source>
</evidence>
<dbReference type="SUPFAM" id="SSF53383">
    <property type="entry name" value="PLP-dependent transferases"/>
    <property type="match status" value="1"/>
</dbReference>
<evidence type="ECO:0000256" key="4">
    <source>
        <dbReference type="ARBA" id="ARBA00022576"/>
    </source>
</evidence>
<comment type="caution">
    <text evidence="9">The sequence shown here is derived from an EMBL/GenBank/DDBJ whole genome shotgun (WGS) entry which is preliminary data.</text>
</comment>
<dbReference type="CDD" id="cd00609">
    <property type="entry name" value="AAT_like"/>
    <property type="match status" value="1"/>
</dbReference>
<dbReference type="PANTHER" id="PTHR11879">
    <property type="entry name" value="ASPARTATE AMINOTRANSFERASE"/>
    <property type="match status" value="1"/>
</dbReference>
<keyword evidence="4 7" id="KW-0032">Aminotransferase</keyword>
<proteinExistence type="inferred from homology"/>
<dbReference type="InterPro" id="IPR015424">
    <property type="entry name" value="PyrdxlP-dep_Trfase"/>
</dbReference>
<dbReference type="InterPro" id="IPR015421">
    <property type="entry name" value="PyrdxlP-dep_Trfase_major"/>
</dbReference>
<dbReference type="PANTHER" id="PTHR11879:SF20">
    <property type="entry name" value="ASPARTATE AMINOTRANSFERASE"/>
    <property type="match status" value="1"/>
</dbReference>
<dbReference type="PRINTS" id="PR00799">
    <property type="entry name" value="TRANSAMINASE"/>
</dbReference>
<comment type="cofactor">
    <cofactor evidence="1">
        <name>pyridoxal 5'-phosphate</name>
        <dbReference type="ChEBI" id="CHEBI:597326"/>
    </cofactor>
</comment>
<dbReference type="AlphaFoldDB" id="A0A9P9EP88"/>
<dbReference type="EC" id="2.6.1.1" evidence="7"/>
<dbReference type="PROSITE" id="PS00105">
    <property type="entry name" value="AA_TRANSFER_CLASS_1"/>
    <property type="match status" value="1"/>
</dbReference>
<comment type="miscellaneous">
    <text evidence="7">In eukaryotes there are cytoplasmic, mitochondrial and chloroplastic isozymes.</text>
</comment>
<dbReference type="Gene3D" id="3.40.640.10">
    <property type="entry name" value="Type I PLP-dependent aspartate aminotransferase-like (Major domain)"/>
    <property type="match status" value="1"/>
</dbReference>
<dbReference type="OrthoDB" id="550424at2759"/>
<evidence type="ECO:0000256" key="2">
    <source>
        <dbReference type="ARBA" id="ARBA00007441"/>
    </source>
</evidence>
<dbReference type="GO" id="GO:0006532">
    <property type="term" value="P:aspartate biosynthetic process"/>
    <property type="evidence" value="ECO:0007669"/>
    <property type="project" value="TreeGrafter"/>
</dbReference>
<gene>
    <name evidence="9" type="ORF">EDB81DRAFT_870256</name>
</gene>
<evidence type="ECO:0000256" key="6">
    <source>
        <dbReference type="ARBA" id="ARBA00022898"/>
    </source>
</evidence>
<reference evidence="9" key="1">
    <citation type="journal article" date="2021" name="Nat. Commun.">
        <title>Genetic determinants of endophytism in the Arabidopsis root mycobiome.</title>
        <authorList>
            <person name="Mesny F."/>
            <person name="Miyauchi S."/>
            <person name="Thiergart T."/>
            <person name="Pickel B."/>
            <person name="Atanasova L."/>
            <person name="Karlsson M."/>
            <person name="Huettel B."/>
            <person name="Barry K.W."/>
            <person name="Haridas S."/>
            <person name="Chen C."/>
            <person name="Bauer D."/>
            <person name="Andreopoulos W."/>
            <person name="Pangilinan J."/>
            <person name="LaButti K."/>
            <person name="Riley R."/>
            <person name="Lipzen A."/>
            <person name="Clum A."/>
            <person name="Drula E."/>
            <person name="Henrissat B."/>
            <person name="Kohler A."/>
            <person name="Grigoriev I.V."/>
            <person name="Martin F.M."/>
            <person name="Hacquard S."/>
        </authorList>
    </citation>
    <scope>NUCLEOTIDE SEQUENCE</scope>
    <source>
        <strain evidence="9">MPI-CAGE-AT-0147</strain>
    </source>
</reference>
<keyword evidence="10" id="KW-1185">Reference proteome</keyword>
<evidence type="ECO:0000313" key="10">
    <source>
        <dbReference type="Proteomes" id="UP000738349"/>
    </source>
</evidence>
<evidence type="ECO:0000256" key="3">
    <source>
        <dbReference type="ARBA" id="ARBA00011738"/>
    </source>
</evidence>